<sequence length="347" mass="37237">MRLLPDRSFQERNLKVIATIGTVALVVLFALAFNLSRLPVVGAGTTYHAAFSEAAGLKEGDEVRLAGVKVGEVQGMHLDGKQIMVDFAVKDTWVGSSSSASIAIKTLLGQKYLALDSTGSTEMEKGGTIPLSRTTAPYDVTQTLSRLSSQVSEIDTGQLEQSFDALSSTFENTPDDLRGTLDGLTALSKTISTRDQQIAELLANTAKISQVLRERRAQIGSLIQDGNRLLAELQQRRQTISDLLRGTAELGTQLQGLVADNQDTLRPALAKLDRVSEILSRNQTNLDSAVKLLGPYYRVLTSAIGNGPWIDVYACGLFQTQGPDAGYPQLDNDVARNCNPGGKGGAQ</sequence>
<feature type="domain" description="Mce/MlaD" evidence="2">
    <location>
        <begin position="44"/>
        <end position="116"/>
    </location>
</feature>
<dbReference type="GO" id="GO:0005576">
    <property type="term" value="C:extracellular region"/>
    <property type="evidence" value="ECO:0007669"/>
    <property type="project" value="TreeGrafter"/>
</dbReference>
<dbReference type="NCBIfam" id="TIGR00996">
    <property type="entry name" value="Mtu_fam_mce"/>
    <property type="match status" value="1"/>
</dbReference>
<comment type="caution">
    <text evidence="4">The sequence shown here is derived from an EMBL/GenBank/DDBJ whole genome shotgun (WGS) entry which is preliminary data.</text>
</comment>
<keyword evidence="1" id="KW-1133">Transmembrane helix</keyword>
<protein>
    <submittedName>
        <fullName evidence="4">ABC transporter substrate-binding protein</fullName>
    </submittedName>
</protein>
<feature type="domain" description="Mammalian cell entry C-terminal" evidence="3">
    <location>
        <begin position="122"/>
        <end position="289"/>
    </location>
</feature>
<dbReference type="Pfam" id="PF02470">
    <property type="entry name" value="MlaD"/>
    <property type="match status" value="1"/>
</dbReference>
<dbReference type="InterPro" id="IPR005693">
    <property type="entry name" value="Mce"/>
</dbReference>
<evidence type="ECO:0000256" key="1">
    <source>
        <dbReference type="SAM" id="Phobius"/>
    </source>
</evidence>
<dbReference type="PANTHER" id="PTHR33371">
    <property type="entry name" value="INTERMEMBRANE PHOSPHOLIPID TRANSPORT SYSTEM BINDING PROTEIN MLAD-RELATED"/>
    <property type="match status" value="1"/>
</dbReference>
<feature type="transmembrane region" description="Helical" evidence="1">
    <location>
        <begin position="12"/>
        <end position="33"/>
    </location>
</feature>
<dbReference type="EMBL" id="BMKQ01000001">
    <property type="protein sequence ID" value="GGF37494.1"/>
    <property type="molecule type" value="Genomic_DNA"/>
</dbReference>
<dbReference type="RefSeq" id="WP_188778574.1">
    <property type="nucleotide sequence ID" value="NZ_BMKQ01000001.1"/>
</dbReference>
<organism evidence="4 5">
    <name type="scientific">Marmoricola endophyticus</name>
    <dbReference type="NCBI Taxonomy" id="2040280"/>
    <lineage>
        <taxon>Bacteria</taxon>
        <taxon>Bacillati</taxon>
        <taxon>Actinomycetota</taxon>
        <taxon>Actinomycetes</taxon>
        <taxon>Propionibacteriales</taxon>
        <taxon>Nocardioidaceae</taxon>
        <taxon>Marmoricola</taxon>
    </lineage>
</organism>
<evidence type="ECO:0000259" key="2">
    <source>
        <dbReference type="Pfam" id="PF02470"/>
    </source>
</evidence>
<keyword evidence="1" id="KW-0472">Membrane</keyword>
<proteinExistence type="predicted"/>
<keyword evidence="5" id="KW-1185">Reference proteome</keyword>
<gene>
    <name evidence="4" type="ORF">GCM10011519_08810</name>
</gene>
<dbReference type="AlphaFoldDB" id="A0A917F2U1"/>
<dbReference type="InterPro" id="IPR003399">
    <property type="entry name" value="Mce/MlaD"/>
</dbReference>
<dbReference type="InterPro" id="IPR024516">
    <property type="entry name" value="Mce_C"/>
</dbReference>
<evidence type="ECO:0000313" key="4">
    <source>
        <dbReference type="EMBL" id="GGF37494.1"/>
    </source>
</evidence>
<dbReference type="PRINTS" id="PR01782">
    <property type="entry name" value="MCEVIRFACTOR"/>
</dbReference>
<dbReference type="PANTHER" id="PTHR33371:SF18">
    <property type="entry name" value="MCE-FAMILY PROTEIN MCE3C"/>
    <property type="match status" value="1"/>
</dbReference>
<reference evidence="4" key="1">
    <citation type="journal article" date="2014" name="Int. J. Syst. Evol. Microbiol.">
        <title>Complete genome sequence of Corynebacterium casei LMG S-19264T (=DSM 44701T), isolated from a smear-ripened cheese.</title>
        <authorList>
            <consortium name="US DOE Joint Genome Institute (JGI-PGF)"/>
            <person name="Walter F."/>
            <person name="Albersmeier A."/>
            <person name="Kalinowski J."/>
            <person name="Ruckert C."/>
        </authorList>
    </citation>
    <scope>NUCLEOTIDE SEQUENCE</scope>
    <source>
        <strain evidence="4">CGMCC 1.16067</strain>
    </source>
</reference>
<dbReference type="Proteomes" id="UP000649179">
    <property type="component" value="Unassembled WGS sequence"/>
</dbReference>
<name>A0A917F2U1_9ACTN</name>
<keyword evidence="1" id="KW-0812">Transmembrane</keyword>
<accession>A0A917F2U1</accession>
<evidence type="ECO:0000259" key="3">
    <source>
        <dbReference type="Pfam" id="PF11887"/>
    </source>
</evidence>
<dbReference type="InterPro" id="IPR052336">
    <property type="entry name" value="MlaD_Phospholipid_Transporter"/>
</dbReference>
<evidence type="ECO:0000313" key="5">
    <source>
        <dbReference type="Proteomes" id="UP000649179"/>
    </source>
</evidence>
<reference evidence="4" key="2">
    <citation type="submission" date="2020-09" db="EMBL/GenBank/DDBJ databases">
        <authorList>
            <person name="Sun Q."/>
            <person name="Zhou Y."/>
        </authorList>
    </citation>
    <scope>NUCLEOTIDE SEQUENCE</scope>
    <source>
        <strain evidence="4">CGMCC 1.16067</strain>
    </source>
</reference>
<dbReference type="Pfam" id="PF11887">
    <property type="entry name" value="Mce4_CUP1"/>
    <property type="match status" value="1"/>
</dbReference>